<feature type="domain" description="Class II aldolase/adducin N-terminal" evidence="3">
    <location>
        <begin position="8"/>
        <end position="185"/>
    </location>
</feature>
<reference evidence="4" key="2">
    <citation type="submission" date="2021-02" db="EMBL/GenBank/DDBJ databases">
        <authorList>
            <person name="Merkel A.Y."/>
        </authorList>
    </citation>
    <scope>NUCLEOTIDE SEQUENCE</scope>
    <source>
        <strain evidence="4">T05b</strain>
    </source>
</reference>
<dbReference type="Pfam" id="PF00596">
    <property type="entry name" value="Aldolase_II"/>
    <property type="match status" value="1"/>
</dbReference>
<dbReference type="InterPro" id="IPR036409">
    <property type="entry name" value="Aldolase_II/adducin_N_sf"/>
</dbReference>
<sequence>MIEEYLANQLKEISLSMFRKNFFGIYHGSISARVEYNRFIINKKDAIFDGLKSSDLIELSSKKDYRWNEASIDADIHLNIYKNISEAKYICYAMPPFTTAYTLTHSIITPEDYFGAMQFGTIHVYDPKQFEDWYERADVEIYRHLKEQKTNIIVIRGYGVYAYERDIHQIAKNIAVLENSCKLLHRANEHRI</sequence>
<keyword evidence="1" id="KW-0479">Metal-binding</keyword>
<evidence type="ECO:0000256" key="2">
    <source>
        <dbReference type="ARBA" id="ARBA00023239"/>
    </source>
</evidence>
<dbReference type="PANTHER" id="PTHR22789:SF0">
    <property type="entry name" value="3-OXO-TETRONATE 4-PHOSPHATE DECARBOXYLASE-RELATED"/>
    <property type="match status" value="1"/>
</dbReference>
<evidence type="ECO:0000313" key="4">
    <source>
        <dbReference type="EMBL" id="MBN2964350.1"/>
    </source>
</evidence>
<dbReference type="PANTHER" id="PTHR22789">
    <property type="entry name" value="FUCULOSE PHOSPHATE ALDOLASE"/>
    <property type="match status" value="1"/>
</dbReference>
<evidence type="ECO:0000313" key="5">
    <source>
        <dbReference type="Proteomes" id="UP000703590"/>
    </source>
</evidence>
<evidence type="ECO:0000256" key="1">
    <source>
        <dbReference type="ARBA" id="ARBA00022723"/>
    </source>
</evidence>
<dbReference type="RefSeq" id="WP_205458897.1">
    <property type="nucleotide sequence ID" value="NZ_JAFHKK010000010.1"/>
</dbReference>
<comment type="caution">
    <text evidence="4">The sequence shown here is derived from an EMBL/GenBank/DDBJ whole genome shotgun (WGS) entry which is preliminary data.</text>
</comment>
<organism evidence="4 5">
    <name type="scientific">Sulfurospirillum tamanense</name>
    <dbReference type="NCBI Taxonomy" id="2813362"/>
    <lineage>
        <taxon>Bacteria</taxon>
        <taxon>Pseudomonadati</taxon>
        <taxon>Campylobacterota</taxon>
        <taxon>Epsilonproteobacteria</taxon>
        <taxon>Campylobacterales</taxon>
        <taxon>Sulfurospirillaceae</taxon>
        <taxon>Sulfurospirillum</taxon>
    </lineage>
</organism>
<dbReference type="Proteomes" id="UP000703590">
    <property type="component" value="Unassembled WGS sequence"/>
</dbReference>
<evidence type="ECO:0000259" key="3">
    <source>
        <dbReference type="SMART" id="SM01007"/>
    </source>
</evidence>
<protein>
    <submittedName>
        <fullName evidence="4">Class II aldolase and adducin N-terminal domain-containing protein</fullName>
    </submittedName>
</protein>
<proteinExistence type="predicted"/>
<dbReference type="NCBIfam" id="NF004492">
    <property type="entry name" value="PRK05834.1"/>
    <property type="match status" value="1"/>
</dbReference>
<gene>
    <name evidence="4" type="ORF">JWV37_06130</name>
</gene>
<dbReference type="EMBL" id="JAFHKK010000010">
    <property type="protein sequence ID" value="MBN2964350.1"/>
    <property type="molecule type" value="Genomic_DNA"/>
</dbReference>
<name>A0ABS2WS65_9BACT</name>
<dbReference type="InterPro" id="IPR050197">
    <property type="entry name" value="Aldolase_class_II_sugar_metab"/>
</dbReference>
<keyword evidence="2" id="KW-0456">Lyase</keyword>
<dbReference type="SMART" id="SM01007">
    <property type="entry name" value="Aldolase_II"/>
    <property type="match status" value="1"/>
</dbReference>
<accession>A0ABS2WS65</accession>
<dbReference type="InterPro" id="IPR001303">
    <property type="entry name" value="Aldolase_II/adducin_N"/>
</dbReference>
<reference evidence="4" key="1">
    <citation type="submission" date="2021-02" db="EMBL/GenBank/DDBJ databases">
        <title>Sulfurospirillum tamanensis sp. nov.</title>
        <authorList>
            <person name="Frolova A."/>
            <person name="Merkel A."/>
            <person name="Slobodkin A."/>
        </authorList>
    </citation>
    <scope>NUCLEOTIDE SEQUENCE</scope>
    <source>
        <strain evidence="4">T05b</strain>
    </source>
</reference>
<dbReference type="SUPFAM" id="SSF53639">
    <property type="entry name" value="AraD/HMP-PK domain-like"/>
    <property type="match status" value="1"/>
</dbReference>
<keyword evidence="5" id="KW-1185">Reference proteome</keyword>
<dbReference type="Gene3D" id="3.40.225.10">
    <property type="entry name" value="Class II aldolase/adducin N-terminal domain"/>
    <property type="match status" value="1"/>
</dbReference>